<evidence type="ECO:0000256" key="3">
    <source>
        <dbReference type="ARBA" id="ARBA00023242"/>
    </source>
</evidence>
<dbReference type="CDD" id="cd21999">
    <property type="entry name" value="HMG-box_UBF1_rpt2"/>
    <property type="match status" value="1"/>
</dbReference>
<evidence type="ECO:0000256" key="2">
    <source>
        <dbReference type="ARBA" id="ARBA00023125"/>
    </source>
</evidence>
<name>A0ABQ9VMX0_SAGOE</name>
<dbReference type="InterPro" id="IPR009071">
    <property type="entry name" value="HMG_box_dom"/>
</dbReference>
<dbReference type="PROSITE" id="PS50118">
    <property type="entry name" value="HMG_BOX_2"/>
    <property type="match status" value="1"/>
</dbReference>
<dbReference type="PANTHER" id="PTHR46318">
    <property type="entry name" value="UPSTREAM BINDING TRANSCRIPTION FACTOR"/>
    <property type="match status" value="1"/>
</dbReference>
<evidence type="ECO:0000256" key="1">
    <source>
        <dbReference type="ARBA" id="ARBA00004123"/>
    </source>
</evidence>
<keyword evidence="3 4" id="KW-0539">Nucleus</keyword>
<protein>
    <recommendedName>
        <fullName evidence="6">HMG box domain-containing protein</fullName>
    </recommendedName>
</protein>
<comment type="subcellular location">
    <subcellularLocation>
        <location evidence="1">Nucleus</location>
    </subcellularLocation>
</comment>
<sequence length="203" mass="23208">MRMVLYPKKKPAVCNHCPSRTGMKYIQDFQREKQEFERNLARFREDHPDLIQNAKKSDIPEKPKTPQQLWYTHEKKVYLKVRPDVSVRPRVGGGGCTVVARGEPRQATTKEVKDSLGKQWSQLSDKKRLKWIHKALEQRKEYEVRLPLRSSPSGSSRASALRLCGHRTLRKVSLPIPLLREGPSGPLASAPTFPTPQPHEISG</sequence>
<dbReference type="SMART" id="SM00398">
    <property type="entry name" value="HMG"/>
    <property type="match status" value="1"/>
</dbReference>
<feature type="DNA-binding region" description="HMG box" evidence="4">
    <location>
        <begin position="60"/>
        <end position="150"/>
    </location>
</feature>
<evidence type="ECO:0000313" key="7">
    <source>
        <dbReference type="EMBL" id="KAK2110726.1"/>
    </source>
</evidence>
<feature type="domain" description="HMG box" evidence="6">
    <location>
        <begin position="60"/>
        <end position="150"/>
    </location>
</feature>
<feature type="region of interest" description="Disordered" evidence="5">
    <location>
        <begin position="176"/>
        <end position="203"/>
    </location>
</feature>
<dbReference type="Proteomes" id="UP001266305">
    <property type="component" value="Unassembled WGS sequence"/>
</dbReference>
<dbReference type="Gene3D" id="1.10.30.10">
    <property type="entry name" value="High mobility group box domain"/>
    <property type="match status" value="2"/>
</dbReference>
<keyword evidence="2 4" id="KW-0238">DNA-binding</keyword>
<dbReference type="InterPro" id="IPR051762">
    <property type="entry name" value="UBF1"/>
</dbReference>
<evidence type="ECO:0000256" key="4">
    <source>
        <dbReference type="PROSITE-ProRule" id="PRU00267"/>
    </source>
</evidence>
<proteinExistence type="predicted"/>
<accession>A0ABQ9VMX0</accession>
<keyword evidence="8" id="KW-1185">Reference proteome</keyword>
<comment type="caution">
    <text evidence="7">The sequence shown here is derived from an EMBL/GenBank/DDBJ whole genome shotgun (WGS) entry which is preliminary data.</text>
</comment>
<evidence type="ECO:0000259" key="6">
    <source>
        <dbReference type="PROSITE" id="PS50118"/>
    </source>
</evidence>
<organism evidence="7 8">
    <name type="scientific">Saguinus oedipus</name>
    <name type="common">Cotton-top tamarin</name>
    <name type="synonym">Oedipomidas oedipus</name>
    <dbReference type="NCBI Taxonomy" id="9490"/>
    <lineage>
        <taxon>Eukaryota</taxon>
        <taxon>Metazoa</taxon>
        <taxon>Chordata</taxon>
        <taxon>Craniata</taxon>
        <taxon>Vertebrata</taxon>
        <taxon>Euteleostomi</taxon>
        <taxon>Mammalia</taxon>
        <taxon>Eutheria</taxon>
        <taxon>Euarchontoglires</taxon>
        <taxon>Primates</taxon>
        <taxon>Haplorrhini</taxon>
        <taxon>Platyrrhini</taxon>
        <taxon>Cebidae</taxon>
        <taxon>Callitrichinae</taxon>
        <taxon>Saguinus</taxon>
    </lineage>
</organism>
<dbReference type="SUPFAM" id="SSF47095">
    <property type="entry name" value="HMG-box"/>
    <property type="match status" value="1"/>
</dbReference>
<gene>
    <name evidence="7" type="ORF">P7K49_010472</name>
</gene>
<dbReference type="PANTHER" id="PTHR46318:SF4">
    <property type="entry name" value="NUCLEOLAR TRANSCRIPTION FACTOR 1"/>
    <property type="match status" value="1"/>
</dbReference>
<evidence type="ECO:0000313" key="8">
    <source>
        <dbReference type="Proteomes" id="UP001266305"/>
    </source>
</evidence>
<dbReference type="InterPro" id="IPR036910">
    <property type="entry name" value="HMG_box_dom_sf"/>
</dbReference>
<evidence type="ECO:0000256" key="5">
    <source>
        <dbReference type="SAM" id="MobiDB-lite"/>
    </source>
</evidence>
<dbReference type="EMBL" id="JASSZA010000005">
    <property type="protein sequence ID" value="KAK2110726.1"/>
    <property type="molecule type" value="Genomic_DNA"/>
</dbReference>
<reference evidence="7 8" key="1">
    <citation type="submission" date="2023-05" db="EMBL/GenBank/DDBJ databases">
        <title>B98-5 Cell Line De Novo Hybrid Assembly: An Optical Mapping Approach.</title>
        <authorList>
            <person name="Kananen K."/>
            <person name="Auerbach J.A."/>
            <person name="Kautto E."/>
            <person name="Blachly J.S."/>
        </authorList>
    </citation>
    <scope>NUCLEOTIDE SEQUENCE [LARGE SCALE GENOMIC DNA]</scope>
    <source>
        <strain evidence="7">B95-8</strain>
        <tissue evidence="7">Cell line</tissue>
    </source>
</reference>